<name>A0AB33IUE3_9BACT</name>
<dbReference type="SUPFAM" id="SSF56059">
    <property type="entry name" value="Glutathione synthetase ATP-binding domain-like"/>
    <property type="match status" value="1"/>
</dbReference>
<evidence type="ECO:0008006" key="2">
    <source>
        <dbReference type="Google" id="ProtNLM"/>
    </source>
</evidence>
<dbReference type="Gene3D" id="3.30.470.20">
    <property type="entry name" value="ATP-grasp fold, B domain"/>
    <property type="match status" value="1"/>
</dbReference>
<accession>A0AB33IUE3</accession>
<protein>
    <recommendedName>
        <fullName evidence="2">ATP-grasp domain-containing protein</fullName>
    </recommendedName>
</protein>
<dbReference type="EMBL" id="AP035785">
    <property type="protein sequence ID" value="BFO70992.1"/>
    <property type="molecule type" value="Genomic_DNA"/>
</dbReference>
<proteinExistence type="predicted"/>
<dbReference type="AlphaFoldDB" id="A0AB33IUE3"/>
<evidence type="ECO:0000313" key="1">
    <source>
        <dbReference type="EMBL" id="BFO70992.1"/>
    </source>
</evidence>
<sequence>MDIRKLHIVGVRRDDRFSPNSVEKDRLILEAVGRHLDTEMAVIDEAMLDEDVEADVIFSMARLPKTLQVLHSLEERGVRVFNTPGSVENCSRARLEKMMMVAGIPMPGAEGKAGYWLKRGDAAAQQKTDVVYCKDEEALVAAQAEMERRGITSWVVSAHVPGDLIKFYGVKGGFFRYYYPGDDGISKFGAEAVNGQAQHYPFALDDLKETVAKVAEITGVAVYGGDAIVDAAGHYYIIDFNDWPSFSRCREEAAVEIARLAVDNDR</sequence>
<gene>
    <name evidence="1" type="ORF">GTC17253_09580</name>
</gene>
<reference evidence="1" key="1">
    <citation type="submission" date="2024-07" db="EMBL/GenBank/DDBJ databases">
        <title>Complete genome sequence of Prevotella sp. YM-2024 GTC17253.</title>
        <authorList>
            <person name="Hayashi M."/>
            <person name="Muto Y."/>
            <person name="Tanaka K."/>
            <person name="Niwa H."/>
        </authorList>
    </citation>
    <scope>NUCLEOTIDE SEQUENCE</scope>
    <source>
        <strain evidence="1">GTC17253</strain>
    </source>
</reference>
<organism evidence="1">
    <name type="scientific">Prevotella sp. GTC17253</name>
    <dbReference type="NCBI Taxonomy" id="3236793"/>
    <lineage>
        <taxon>Bacteria</taxon>
        <taxon>Pseudomonadati</taxon>
        <taxon>Bacteroidota</taxon>
        <taxon>Bacteroidia</taxon>
        <taxon>Bacteroidales</taxon>
        <taxon>Prevotellaceae</taxon>
        <taxon>Prevotella</taxon>
    </lineage>
</organism>